<dbReference type="Proteomes" id="UP000663861">
    <property type="component" value="Unassembled WGS sequence"/>
</dbReference>
<keyword evidence="1" id="KW-1133">Transmembrane helix</keyword>
<dbReference type="InterPro" id="IPR045338">
    <property type="entry name" value="DUF6535"/>
</dbReference>
<comment type="caution">
    <text evidence="3">The sequence shown here is derived from an EMBL/GenBank/DDBJ whole genome shotgun (WGS) entry which is preliminary data.</text>
</comment>
<dbReference type="AlphaFoldDB" id="A0A8H3BXK7"/>
<feature type="transmembrane region" description="Helical" evidence="1">
    <location>
        <begin position="127"/>
        <end position="151"/>
    </location>
</feature>
<feature type="domain" description="DUF6535" evidence="2">
    <location>
        <begin position="1"/>
        <end position="153"/>
    </location>
</feature>
<feature type="transmembrane region" description="Helical" evidence="1">
    <location>
        <begin position="73"/>
        <end position="92"/>
    </location>
</feature>
<keyword evidence="1" id="KW-0812">Transmembrane</keyword>
<reference evidence="3" key="1">
    <citation type="submission" date="2021-01" db="EMBL/GenBank/DDBJ databases">
        <authorList>
            <person name="Kaushik A."/>
        </authorList>
    </citation>
    <scope>NUCLEOTIDE SEQUENCE</scope>
    <source>
        <strain evidence="3">AG4-RS23</strain>
    </source>
</reference>
<evidence type="ECO:0000313" key="4">
    <source>
        <dbReference type="Proteomes" id="UP000663861"/>
    </source>
</evidence>
<evidence type="ECO:0000256" key="1">
    <source>
        <dbReference type="SAM" id="Phobius"/>
    </source>
</evidence>
<keyword evidence="1" id="KW-0472">Membrane</keyword>
<feature type="transmembrane region" description="Helical" evidence="1">
    <location>
        <begin position="157"/>
        <end position="184"/>
    </location>
</feature>
<accession>A0A8H3BXK7</accession>
<name>A0A8H3BXK7_9AGAM</name>
<organism evidence="3 4">
    <name type="scientific">Rhizoctonia solani</name>
    <dbReference type="NCBI Taxonomy" id="456999"/>
    <lineage>
        <taxon>Eukaryota</taxon>
        <taxon>Fungi</taxon>
        <taxon>Dikarya</taxon>
        <taxon>Basidiomycota</taxon>
        <taxon>Agaricomycotina</taxon>
        <taxon>Agaricomycetes</taxon>
        <taxon>Cantharellales</taxon>
        <taxon>Ceratobasidiaceae</taxon>
        <taxon>Rhizoctonia</taxon>
    </lineage>
</organism>
<sequence>MLLFATLFSAIVTAFIIESTGLLEQDSSDVSAQLLLILVRSQQRIETGVPDSSMSPVQVPEFVPSATARVINVLWFASLMISLGAAVVAILAKEWLTAYTTNRTRDAHKYALERQARLISLDIWKMLVIIDLLPTFLNFSLFVFSLGLIIRLWLLDFIVAGVTTAISAGVCVIYLFFVISGAVYDGSPYKARLSAYIRTIGQGILSRFSWKEPTDPHLQNNMQSGNDKSIGQEQTALLTWLFDRASDPMMGSYVTQALAGLKSLKIKLPTFIDEGPLELEPKYTQNSEILAPMFELGVQAIAQLQTATGKGRNELELCGGTNAARLATAIAEIYPHALSWQLCSPAEAAHARDTFKEFPHSEVSEPTNRPTIDMISACKITDNVFDALDQLWVENSPALTLSAYAYILAADIKMIRCALAFLKQRDRNASTGHTTIEVTTPVADAQPQIPRSNKDSLLKRSCTGLTQTALMIKDGSLRAFAYAGTLLGFREVTNPTIQGATPAGMANTTGEYPAPPGLNQDALRGRYGYTLAITALVIKASISHVTSKGSKELQSAITALLCETTQLVEQEKPKPDEELHRFGTKDYSDFDGATVYYAADGNTTRSITCRIYATGYELMGGLVKLCESNTDTMRSTLLLEDFRVAAFNLILTFWPAYVEQRRRDRAADCKVPTWVYPQWKTVLVERTPYNSQQSADIIIYQSAVLAHVAFQIETWGDLYDKVLPYWEHQGWNQIRQFIFKLLSSRYRELPKLTEALQNHPNIQENLYCRWLPAATELVGWISSLYEQYSTSLKLSDQDLEALHRKSWWTGYVIAIMRYLPDCQVEGHLHNDVPSQLILSLTSTQDTNMTTKHQQLSISHYMNLIYAASQAADRDDTIPVLDMLVEQAGKHIETANLDRDLNYFTHGEGFQLLAKLALTEADRQNAVYMIWKVVIALHTAQVCVSVETLPSLLKVLCYGFDDIPTHEEFVDGLISLNKQLLQSGRRDPASVFRREQYLYMSLNKFIIGIRFQLEELLKPIQPTVLFPVQKLLNDWSYSAHRLEEKSLFLQSGEIIALKDLVLHWFELGTSNNTSPQINNRESSIQPTSSMATLHTLSTDSPSGNALAEGSLSELIIPLWLFAGSTEAGNLAKSVCKKLDEQPTDQ</sequence>
<protein>
    <recommendedName>
        <fullName evidence="2">DUF6535 domain-containing protein</fullName>
    </recommendedName>
</protein>
<gene>
    <name evidence="3" type="ORF">RDB_LOCUS80554</name>
</gene>
<dbReference type="EMBL" id="CAJMWY010001534">
    <property type="protein sequence ID" value="CAE6469760.1"/>
    <property type="molecule type" value="Genomic_DNA"/>
</dbReference>
<evidence type="ECO:0000313" key="3">
    <source>
        <dbReference type="EMBL" id="CAE6469760.1"/>
    </source>
</evidence>
<proteinExistence type="predicted"/>
<evidence type="ECO:0000259" key="2">
    <source>
        <dbReference type="Pfam" id="PF20153"/>
    </source>
</evidence>
<dbReference type="Pfam" id="PF20153">
    <property type="entry name" value="DUF6535"/>
    <property type="match status" value="1"/>
</dbReference>